<dbReference type="Pfam" id="PF06607">
    <property type="entry name" value="Prokineticin"/>
    <property type="match status" value="1"/>
</dbReference>
<dbReference type="AlphaFoldDB" id="A0AAV2PYB4"/>
<comment type="caution">
    <text evidence="7">The sequence shown here is derived from an EMBL/GenBank/DDBJ whole genome shotgun (WGS) entry which is preliminary data.</text>
</comment>
<feature type="compositionally biased region" description="Polar residues" evidence="4">
    <location>
        <begin position="143"/>
        <end position="152"/>
    </location>
</feature>
<evidence type="ECO:0000256" key="1">
    <source>
        <dbReference type="ARBA" id="ARBA00004613"/>
    </source>
</evidence>
<feature type="chain" id="PRO_5043943189" description="Prokineticin domain-containing protein" evidence="5">
    <location>
        <begin position="22"/>
        <end position="152"/>
    </location>
</feature>
<keyword evidence="3" id="KW-1015">Disulfide bond</keyword>
<evidence type="ECO:0000313" key="7">
    <source>
        <dbReference type="EMBL" id="CAL4066272.1"/>
    </source>
</evidence>
<evidence type="ECO:0000259" key="6">
    <source>
        <dbReference type="Pfam" id="PF06607"/>
    </source>
</evidence>
<keyword evidence="8" id="KW-1185">Reference proteome</keyword>
<proteinExistence type="predicted"/>
<evidence type="ECO:0000256" key="3">
    <source>
        <dbReference type="ARBA" id="ARBA00023157"/>
    </source>
</evidence>
<evidence type="ECO:0000256" key="4">
    <source>
        <dbReference type="SAM" id="MobiDB-lite"/>
    </source>
</evidence>
<protein>
    <recommendedName>
        <fullName evidence="6">Prokineticin domain-containing protein</fullName>
    </recommendedName>
</protein>
<organism evidence="7 8">
    <name type="scientific">Meganyctiphanes norvegica</name>
    <name type="common">Northern krill</name>
    <name type="synonym">Thysanopoda norvegica</name>
    <dbReference type="NCBI Taxonomy" id="48144"/>
    <lineage>
        <taxon>Eukaryota</taxon>
        <taxon>Metazoa</taxon>
        <taxon>Ecdysozoa</taxon>
        <taxon>Arthropoda</taxon>
        <taxon>Crustacea</taxon>
        <taxon>Multicrustacea</taxon>
        <taxon>Malacostraca</taxon>
        <taxon>Eumalacostraca</taxon>
        <taxon>Eucarida</taxon>
        <taxon>Euphausiacea</taxon>
        <taxon>Euphausiidae</taxon>
        <taxon>Meganyctiphanes</taxon>
    </lineage>
</organism>
<feature type="region of interest" description="Disordered" evidence="4">
    <location>
        <begin position="132"/>
        <end position="152"/>
    </location>
</feature>
<accession>A0AAV2PYB4</accession>
<feature type="domain" description="Prokineticin" evidence="6">
    <location>
        <begin position="38"/>
        <end position="102"/>
    </location>
</feature>
<keyword evidence="5" id="KW-0732">Signal</keyword>
<name>A0AAV2PYB4_MEGNR</name>
<comment type="subcellular location">
    <subcellularLocation>
        <location evidence="1">Secreted</location>
    </subcellularLocation>
</comment>
<dbReference type="EMBL" id="CAXKWB010002148">
    <property type="protein sequence ID" value="CAL4066272.1"/>
    <property type="molecule type" value="Genomic_DNA"/>
</dbReference>
<dbReference type="Proteomes" id="UP001497623">
    <property type="component" value="Unassembled WGS sequence"/>
</dbReference>
<feature type="signal peptide" evidence="5">
    <location>
        <begin position="1"/>
        <end position="21"/>
    </location>
</feature>
<gene>
    <name evidence="7" type="ORF">MNOR_LOCUS5519</name>
</gene>
<dbReference type="GO" id="GO:0005576">
    <property type="term" value="C:extracellular region"/>
    <property type="evidence" value="ECO:0007669"/>
    <property type="project" value="UniProtKB-SubCell"/>
</dbReference>
<keyword evidence="2" id="KW-0964">Secreted</keyword>
<evidence type="ECO:0000256" key="2">
    <source>
        <dbReference type="ARBA" id="ARBA00022525"/>
    </source>
</evidence>
<feature type="non-terminal residue" evidence="7">
    <location>
        <position position="1"/>
    </location>
</feature>
<dbReference type="Gene3D" id="2.10.80.10">
    <property type="entry name" value="Lipase, subunit A"/>
    <property type="match status" value="1"/>
</dbReference>
<reference evidence="7 8" key="1">
    <citation type="submission" date="2024-05" db="EMBL/GenBank/DDBJ databases">
        <authorList>
            <person name="Wallberg A."/>
        </authorList>
    </citation>
    <scope>NUCLEOTIDE SEQUENCE [LARGE SCALE GENOMIC DNA]</scope>
</reference>
<evidence type="ECO:0000256" key="5">
    <source>
        <dbReference type="SAM" id="SignalP"/>
    </source>
</evidence>
<dbReference type="InterPro" id="IPR023569">
    <property type="entry name" value="Prokineticin_domain"/>
</dbReference>
<sequence length="152" mass="16884">QTLVLQCTSLYLIAVCPPVTAAKTPRVPSWWFVTMSQCYGRNDCDSDECCARPIMSSRNYCLPLKKRGDECDQTPHPLNKAIKAHYGSCPCEEDLTCATLNSKSACVNLKTLEDDFSLLLDFFFAHGAPKTSKVRMSGKNEPSRTSISKIPQ</sequence>
<evidence type="ECO:0000313" key="8">
    <source>
        <dbReference type="Proteomes" id="UP001497623"/>
    </source>
</evidence>